<dbReference type="InterPro" id="IPR015889">
    <property type="entry name" value="Intradiol_dOase_core"/>
</dbReference>
<dbReference type="GO" id="GO:0008199">
    <property type="term" value="F:ferric iron binding"/>
    <property type="evidence" value="ECO:0007669"/>
    <property type="project" value="InterPro"/>
</dbReference>
<keyword evidence="3" id="KW-0614">Plasmid</keyword>
<dbReference type="Pfam" id="PF00775">
    <property type="entry name" value="Dioxygenase_C"/>
    <property type="match status" value="1"/>
</dbReference>
<keyword evidence="3" id="KW-0223">Dioxygenase</keyword>
<sequence>MRLGRNAIPKEISMTESRILQPYPADDHDHHGDFNNLGLSADVQMLARPLLDRRRVLSLGLLGIGLLVGCGTGALIPNAGTETGAGTGTADCPAAIPTETAGPYPADGSVASGQAVNVLTRSGIVRSDLRTSLGTGHIAPGVPLTVILKLVNVNAGCAALSGYAVYLWHCTQDGNYSMYSSEVVAEDYLRGVQATDKDGTVTFTTIFPGCYSGRWPHIHFEIYPTLASATSAANKIQTSQLALPEATCREVYATSGYSDSIRNLNSISLARDNIFSDGYSTQMPTVTGSASAGYIATLTVGLAR</sequence>
<protein>
    <submittedName>
        <fullName evidence="3">Intradiol ring-cleavage dioxygenase</fullName>
    </submittedName>
</protein>
<dbReference type="PANTHER" id="PTHR34315:SF1">
    <property type="entry name" value="INTRADIOL RING-CLEAVAGE DIOXYGENASES DOMAIN-CONTAINING PROTEIN-RELATED"/>
    <property type="match status" value="1"/>
</dbReference>
<organism evidence="3 4">
    <name type="scientific">Deinococcus geothermalis (strain DSM 11300 / CIP 105573 / AG-3a)</name>
    <dbReference type="NCBI Taxonomy" id="319795"/>
    <lineage>
        <taxon>Bacteria</taxon>
        <taxon>Thermotogati</taxon>
        <taxon>Deinococcota</taxon>
        <taxon>Deinococci</taxon>
        <taxon>Deinococcales</taxon>
        <taxon>Deinococcaceae</taxon>
        <taxon>Deinococcus</taxon>
    </lineage>
</organism>
<dbReference type="KEGG" id="dge:Dgeo_2841"/>
<geneLocation type="plasmid" evidence="3 4">
    <name>pDGEO01</name>
</geneLocation>
<evidence type="ECO:0000256" key="1">
    <source>
        <dbReference type="SAM" id="Phobius"/>
    </source>
</evidence>
<keyword evidence="1" id="KW-0472">Membrane</keyword>
<dbReference type="CDD" id="cd03457">
    <property type="entry name" value="intradiol_dioxygenase_like"/>
    <property type="match status" value="1"/>
</dbReference>
<keyword evidence="4" id="KW-1185">Reference proteome</keyword>
<dbReference type="Gene3D" id="2.60.130.10">
    <property type="entry name" value="Aromatic compound dioxygenase"/>
    <property type="match status" value="1"/>
</dbReference>
<dbReference type="InterPro" id="IPR000627">
    <property type="entry name" value="Intradiol_dOase_C"/>
</dbReference>
<dbReference type="HOGENOM" id="CLU_027719_2_0_0"/>
<dbReference type="EMBL" id="CP000358">
    <property type="protein sequence ID" value="ABF44270.1"/>
    <property type="molecule type" value="Genomic_DNA"/>
</dbReference>
<dbReference type="eggNOG" id="COG3485">
    <property type="taxonomic scope" value="Bacteria"/>
</dbReference>
<keyword evidence="3" id="KW-0560">Oxidoreductase</keyword>
<dbReference type="SUPFAM" id="SSF49482">
    <property type="entry name" value="Aromatic compound dioxygenase"/>
    <property type="match status" value="1"/>
</dbReference>
<dbReference type="AlphaFoldDB" id="Q1J2L4"/>
<evidence type="ECO:0000259" key="2">
    <source>
        <dbReference type="Pfam" id="PF00775"/>
    </source>
</evidence>
<dbReference type="PANTHER" id="PTHR34315">
    <property type="match status" value="1"/>
</dbReference>
<evidence type="ECO:0000313" key="3">
    <source>
        <dbReference type="EMBL" id="ABF44270.1"/>
    </source>
</evidence>
<name>Q1J2L4_DEIGD</name>
<gene>
    <name evidence="3" type="ordered locus">Dgeo_2841</name>
</gene>
<keyword evidence="1" id="KW-1133">Transmembrane helix</keyword>
<accession>Q1J2L4</accession>
<dbReference type="Proteomes" id="UP000002431">
    <property type="component" value="Plasmid pDGEO01"/>
</dbReference>
<dbReference type="GO" id="GO:0016702">
    <property type="term" value="F:oxidoreductase activity, acting on single donors with incorporation of molecular oxygen, incorporation of two atoms of oxygen"/>
    <property type="evidence" value="ECO:0007669"/>
    <property type="project" value="InterPro"/>
</dbReference>
<evidence type="ECO:0000313" key="4">
    <source>
        <dbReference type="Proteomes" id="UP000002431"/>
    </source>
</evidence>
<feature type="transmembrane region" description="Helical" evidence="1">
    <location>
        <begin position="56"/>
        <end position="76"/>
    </location>
</feature>
<feature type="domain" description="Intradiol ring-cleavage dioxygenases" evidence="2">
    <location>
        <begin position="138"/>
        <end position="213"/>
    </location>
</feature>
<proteinExistence type="predicted"/>
<reference evidence="3" key="1">
    <citation type="submission" date="2006-04" db="EMBL/GenBank/DDBJ databases">
        <title>Complete sequence of plasmid1 pDGEO01 of Deinococcus geothermalis DSM 11300.</title>
        <authorList>
            <consortium name="US DOE Joint Genome Institute"/>
            <person name="Copeland A."/>
            <person name="Lucas S."/>
            <person name="Lapidus A."/>
            <person name="Barry K."/>
            <person name="Detter J.C."/>
            <person name="Glavina del Rio T."/>
            <person name="Hammon N."/>
            <person name="Israni S."/>
            <person name="Dalin E."/>
            <person name="Tice H."/>
            <person name="Pitluck S."/>
            <person name="Brettin T."/>
            <person name="Bruce D."/>
            <person name="Han C."/>
            <person name="Tapia R."/>
            <person name="Saunders E."/>
            <person name="Gilna P."/>
            <person name="Schmutz J."/>
            <person name="Larimer F."/>
            <person name="Land M."/>
            <person name="Hauser L."/>
            <person name="Kyrpides N."/>
            <person name="Kim E."/>
            <person name="Daly M.J."/>
            <person name="Fredrickson J.K."/>
            <person name="Makarova K.S."/>
            <person name="Gaidamakova E.K."/>
            <person name="Zhai M."/>
            <person name="Richardson P."/>
        </authorList>
    </citation>
    <scope>NUCLEOTIDE SEQUENCE</scope>
    <source>
        <strain evidence="3">DSM 11300</strain>
        <plasmid evidence="3">pDGEO01</plasmid>
    </source>
</reference>
<keyword evidence="1" id="KW-0812">Transmembrane</keyword>